<dbReference type="InterPro" id="IPR017438">
    <property type="entry name" value="ATP-NAD_kinase_N"/>
</dbReference>
<dbReference type="Gene3D" id="3.40.50.10330">
    <property type="entry name" value="Probable inorganic polyphosphate/atp-NAD kinase, domain 1"/>
    <property type="match status" value="1"/>
</dbReference>
<evidence type="ECO:0000259" key="1">
    <source>
        <dbReference type="PROSITE" id="PS50146"/>
    </source>
</evidence>
<dbReference type="PROSITE" id="PS50146">
    <property type="entry name" value="DAGK"/>
    <property type="match status" value="1"/>
</dbReference>
<protein>
    <recommendedName>
        <fullName evidence="1">DAGKc domain-containing protein</fullName>
    </recommendedName>
</protein>
<dbReference type="InterPro" id="IPR001206">
    <property type="entry name" value="Diacylglycerol_kinase_cat_dom"/>
</dbReference>
<reference evidence="2" key="1">
    <citation type="submission" date="2020-02" db="EMBL/GenBank/DDBJ databases">
        <authorList>
            <person name="Meier V. D."/>
        </authorList>
    </citation>
    <scope>NUCLEOTIDE SEQUENCE</scope>
    <source>
        <strain evidence="2">AVDCRST_MAG55</strain>
    </source>
</reference>
<evidence type="ECO:0000313" key="2">
    <source>
        <dbReference type="EMBL" id="CAA9422237.1"/>
    </source>
</evidence>
<organism evidence="2">
    <name type="scientific">uncultured Rubrobacteraceae bacterium</name>
    <dbReference type="NCBI Taxonomy" id="349277"/>
    <lineage>
        <taxon>Bacteria</taxon>
        <taxon>Bacillati</taxon>
        <taxon>Actinomycetota</taxon>
        <taxon>Rubrobacteria</taxon>
        <taxon>Rubrobacterales</taxon>
        <taxon>Rubrobacteraceae</taxon>
        <taxon>environmental samples</taxon>
    </lineage>
</organism>
<name>A0A6J4PPG6_9ACTN</name>
<feature type="domain" description="DAGKc" evidence="1">
    <location>
        <begin position="6"/>
        <end position="134"/>
    </location>
</feature>
<sequence>MLVADAKTTPAYLILNPASGSAAALLRSLTGAARERGIRVRVLEPGEDARHAALEAAEEGARTLAVAGGDGSVAAVGGVAVERGLPLVVVPTGTLNHFARDLGLDLARPLRALDAFASGHHERHVDVGRINGRPFINNVSLGVYAEMLGDPGYRGNKLRVAQTKLQAVFSDPELRRALRITPPGEAPLESVITVVVSNNPYEFSRWDRFGQRHRLDTGTLQISVLDASTLDEFERLLAGTLLGAIEFRPALHHWTSEGLETGVLGEVVQAGVDGEPIILEAPLRFSVDPGALRVLVPEGSPTSRQVPPLEAGRHAARTLRRWLHPPQVPSRQIAEVL</sequence>
<dbReference type="SUPFAM" id="SSF111331">
    <property type="entry name" value="NAD kinase/diacylglycerol kinase-like"/>
    <property type="match status" value="1"/>
</dbReference>
<dbReference type="InterPro" id="IPR016064">
    <property type="entry name" value="NAD/diacylglycerol_kinase_sf"/>
</dbReference>
<accession>A0A6J4PPG6</accession>
<dbReference type="GO" id="GO:0016301">
    <property type="term" value="F:kinase activity"/>
    <property type="evidence" value="ECO:0007669"/>
    <property type="project" value="InterPro"/>
</dbReference>
<dbReference type="Pfam" id="PF00781">
    <property type="entry name" value="DAGK_cat"/>
    <property type="match status" value="1"/>
</dbReference>
<proteinExistence type="predicted"/>
<gene>
    <name evidence="2" type="ORF">AVDCRST_MAG55-2074</name>
</gene>
<dbReference type="Gene3D" id="2.60.200.40">
    <property type="match status" value="1"/>
</dbReference>
<dbReference type="SMART" id="SM00046">
    <property type="entry name" value="DAGKc"/>
    <property type="match status" value="1"/>
</dbReference>
<dbReference type="EMBL" id="CADCUZ010000096">
    <property type="protein sequence ID" value="CAA9422237.1"/>
    <property type="molecule type" value="Genomic_DNA"/>
</dbReference>
<dbReference type="AlphaFoldDB" id="A0A6J4PPG6"/>